<protein>
    <recommendedName>
        <fullName evidence="4">Stressosome-associated protein Prli42</fullName>
    </recommendedName>
</protein>
<keyword evidence="1" id="KW-1133">Transmembrane helix</keyword>
<reference evidence="3" key="1">
    <citation type="submission" date="2016-01" db="EMBL/GenBank/DDBJ databases">
        <authorList>
            <person name="Mitreva M."/>
            <person name="Pepin K.H."/>
            <person name="Mihindukulasuriya K.A."/>
            <person name="Fulton R."/>
            <person name="Fronick C."/>
            <person name="O'Laughlin M."/>
            <person name="Miner T."/>
            <person name="Herter B."/>
            <person name="Rosa B.A."/>
            <person name="Cordes M."/>
            <person name="Tomlinson C."/>
            <person name="Wollam A."/>
            <person name="Palsikar V.B."/>
            <person name="Mardis E.R."/>
            <person name="Wilson R.K."/>
        </authorList>
    </citation>
    <scope>NUCLEOTIDE SEQUENCE [LARGE SCALE GENOMIC DNA]</scope>
    <source>
        <strain evidence="3">GED7749B</strain>
    </source>
</reference>
<organism evidence="2 3">
    <name type="scientific">Heyndrickxia coagulans</name>
    <name type="common">Weizmannia coagulans</name>
    <dbReference type="NCBI Taxonomy" id="1398"/>
    <lineage>
        <taxon>Bacteria</taxon>
        <taxon>Bacillati</taxon>
        <taxon>Bacillota</taxon>
        <taxon>Bacilli</taxon>
        <taxon>Bacillales</taxon>
        <taxon>Bacillaceae</taxon>
        <taxon>Heyndrickxia</taxon>
    </lineage>
</organism>
<evidence type="ECO:0000313" key="3">
    <source>
        <dbReference type="Proteomes" id="UP000070376"/>
    </source>
</evidence>
<proteinExistence type="predicted"/>
<evidence type="ECO:0000313" key="2">
    <source>
        <dbReference type="EMBL" id="KWZ79562.1"/>
    </source>
</evidence>
<gene>
    <name evidence="2" type="ORF">HMPREF3213_02666</name>
</gene>
<comment type="caution">
    <text evidence="2">The sequence shown here is derived from an EMBL/GenBank/DDBJ whole genome shotgun (WGS) entry which is preliminary data.</text>
</comment>
<evidence type="ECO:0000256" key="1">
    <source>
        <dbReference type="SAM" id="Phobius"/>
    </source>
</evidence>
<dbReference type="Proteomes" id="UP000070376">
    <property type="component" value="Unassembled WGS sequence"/>
</dbReference>
<dbReference type="NCBIfam" id="NF033880">
    <property type="entry name" value="Prli42"/>
    <property type="match status" value="1"/>
</dbReference>
<dbReference type="InterPro" id="IPR049722">
    <property type="entry name" value="Prli42-like"/>
</dbReference>
<name>A0A133KIZ6_HEYCO</name>
<feature type="transmembrane region" description="Helical" evidence="1">
    <location>
        <begin position="12"/>
        <end position="33"/>
    </location>
</feature>
<dbReference type="EMBL" id="LRPN01000116">
    <property type="protein sequence ID" value="KWZ79562.1"/>
    <property type="molecule type" value="Genomic_DNA"/>
</dbReference>
<dbReference type="AlphaFoldDB" id="A0A133KIZ6"/>
<keyword evidence="1" id="KW-0472">Membrane</keyword>
<accession>A0A133KIZ6</accession>
<sequence length="34" mass="3688">MKSALSKKTQKIVVYLMLIAMLAGTVLSGLSMLF</sequence>
<dbReference type="PATRIC" id="fig|1398.22.peg.2673"/>
<evidence type="ECO:0008006" key="4">
    <source>
        <dbReference type="Google" id="ProtNLM"/>
    </source>
</evidence>
<keyword evidence="1" id="KW-0812">Transmembrane</keyword>